<dbReference type="EMBL" id="VSWD01000014">
    <property type="protein sequence ID" value="KAK3083008.1"/>
    <property type="molecule type" value="Genomic_DNA"/>
</dbReference>
<name>A0AA88XE75_PINIB</name>
<gene>
    <name evidence="1" type="ORF">FSP39_011489</name>
</gene>
<evidence type="ECO:0000313" key="2">
    <source>
        <dbReference type="Proteomes" id="UP001186944"/>
    </source>
</evidence>
<dbReference type="AlphaFoldDB" id="A0AA88XE75"/>
<comment type="caution">
    <text evidence="1">The sequence shown here is derived from an EMBL/GenBank/DDBJ whole genome shotgun (WGS) entry which is preliminary data.</text>
</comment>
<sequence>MELLIKNKCNIQVKDNYGFSLLRTIFKTNSIVKPEAIKLLQKYGYNIDSDRSFLEDLLEKSRDANDKLYAEMLLGNQSIKTACENPFSTQGWYHRRSSLNRRISVISEVSLSFVYGDTKPSFMD</sequence>
<dbReference type="Proteomes" id="UP001186944">
    <property type="component" value="Unassembled WGS sequence"/>
</dbReference>
<accession>A0AA88XE75</accession>
<reference evidence="1" key="1">
    <citation type="submission" date="2019-08" db="EMBL/GenBank/DDBJ databases">
        <title>The improved chromosome-level genome for the pearl oyster Pinctada fucata martensii using PacBio sequencing and Hi-C.</title>
        <authorList>
            <person name="Zheng Z."/>
        </authorList>
    </citation>
    <scope>NUCLEOTIDE SEQUENCE</scope>
    <source>
        <strain evidence="1">ZZ-2019</strain>
        <tissue evidence="1">Adductor muscle</tissue>
    </source>
</reference>
<keyword evidence="2" id="KW-1185">Reference proteome</keyword>
<dbReference type="InterPro" id="IPR036770">
    <property type="entry name" value="Ankyrin_rpt-contain_sf"/>
</dbReference>
<dbReference type="SUPFAM" id="SSF48403">
    <property type="entry name" value="Ankyrin repeat"/>
    <property type="match status" value="1"/>
</dbReference>
<proteinExistence type="predicted"/>
<evidence type="ECO:0000313" key="1">
    <source>
        <dbReference type="EMBL" id="KAK3083008.1"/>
    </source>
</evidence>
<organism evidence="1 2">
    <name type="scientific">Pinctada imbricata</name>
    <name type="common">Atlantic pearl-oyster</name>
    <name type="synonym">Pinctada martensii</name>
    <dbReference type="NCBI Taxonomy" id="66713"/>
    <lineage>
        <taxon>Eukaryota</taxon>
        <taxon>Metazoa</taxon>
        <taxon>Spiralia</taxon>
        <taxon>Lophotrochozoa</taxon>
        <taxon>Mollusca</taxon>
        <taxon>Bivalvia</taxon>
        <taxon>Autobranchia</taxon>
        <taxon>Pteriomorphia</taxon>
        <taxon>Pterioida</taxon>
        <taxon>Pterioidea</taxon>
        <taxon>Pteriidae</taxon>
        <taxon>Pinctada</taxon>
    </lineage>
</organism>
<protein>
    <submittedName>
        <fullName evidence="1">Uncharacterized protein</fullName>
    </submittedName>
</protein>